<dbReference type="AlphaFoldDB" id="A0A2P2KA22"/>
<protein>
    <submittedName>
        <fullName evidence="1">Uncharacterized protein</fullName>
    </submittedName>
</protein>
<organism evidence="1">
    <name type="scientific">Rhizophora mucronata</name>
    <name type="common">Asiatic mangrove</name>
    <dbReference type="NCBI Taxonomy" id="61149"/>
    <lineage>
        <taxon>Eukaryota</taxon>
        <taxon>Viridiplantae</taxon>
        <taxon>Streptophyta</taxon>
        <taxon>Embryophyta</taxon>
        <taxon>Tracheophyta</taxon>
        <taxon>Spermatophyta</taxon>
        <taxon>Magnoliopsida</taxon>
        <taxon>eudicotyledons</taxon>
        <taxon>Gunneridae</taxon>
        <taxon>Pentapetalae</taxon>
        <taxon>rosids</taxon>
        <taxon>fabids</taxon>
        <taxon>Malpighiales</taxon>
        <taxon>Rhizophoraceae</taxon>
        <taxon>Rhizophora</taxon>
    </lineage>
</organism>
<name>A0A2P2KA22_RHIMU</name>
<accession>A0A2P2KA22</accession>
<sequence length="27" mass="3148">MLGFIPGHRTENLIDGNESEIFFKLLR</sequence>
<dbReference type="EMBL" id="GGEC01022094">
    <property type="protein sequence ID" value="MBX02578.1"/>
    <property type="molecule type" value="Transcribed_RNA"/>
</dbReference>
<proteinExistence type="predicted"/>
<evidence type="ECO:0000313" key="1">
    <source>
        <dbReference type="EMBL" id="MBX02578.1"/>
    </source>
</evidence>
<reference evidence="1" key="1">
    <citation type="submission" date="2018-02" db="EMBL/GenBank/DDBJ databases">
        <title>Rhizophora mucronata_Transcriptome.</title>
        <authorList>
            <person name="Meera S.P."/>
            <person name="Sreeshan A."/>
            <person name="Augustine A."/>
        </authorList>
    </citation>
    <scope>NUCLEOTIDE SEQUENCE</scope>
    <source>
        <tissue evidence="1">Leaf</tissue>
    </source>
</reference>